<dbReference type="PANTHER" id="PTHR10030">
    <property type="entry name" value="ALPHA-L-FUCOSIDASE"/>
    <property type="match status" value="1"/>
</dbReference>
<evidence type="ECO:0000256" key="5">
    <source>
        <dbReference type="ARBA" id="ARBA00023295"/>
    </source>
</evidence>
<feature type="domain" description="F5/8 type C" evidence="6">
    <location>
        <begin position="346"/>
        <end position="447"/>
    </location>
</feature>
<dbReference type="Pfam" id="PF13287">
    <property type="entry name" value="Fn3_assoc"/>
    <property type="match status" value="1"/>
</dbReference>
<evidence type="ECO:0000259" key="6">
    <source>
        <dbReference type="PROSITE" id="PS50022"/>
    </source>
</evidence>
<dbReference type="Pfam" id="PF01120">
    <property type="entry name" value="Alpha_L_fucos"/>
    <property type="match status" value="1"/>
</dbReference>
<dbReference type="Pfam" id="PF00754">
    <property type="entry name" value="F5_F8_type_C"/>
    <property type="match status" value="2"/>
</dbReference>
<evidence type="ECO:0000256" key="4">
    <source>
        <dbReference type="ARBA" id="ARBA00022801"/>
    </source>
</evidence>
<accession>A0ABT0PVA0</accession>
<dbReference type="SUPFAM" id="SSF51445">
    <property type="entry name" value="(Trans)glycosidases"/>
    <property type="match status" value="1"/>
</dbReference>
<comment type="similarity">
    <text evidence="1">Belongs to the glycosyl hydrolase 29 family.</text>
</comment>
<name>A0ABT0PVA0_9FLAO</name>
<dbReference type="InterPro" id="IPR008979">
    <property type="entry name" value="Galactose-bd-like_sf"/>
</dbReference>
<keyword evidence="3" id="KW-0732">Signal</keyword>
<protein>
    <recommendedName>
        <fullName evidence="2">alpha-L-fucosidase</fullName>
        <ecNumber evidence="2">3.2.1.51</ecNumber>
    </recommendedName>
</protein>
<evidence type="ECO:0000256" key="1">
    <source>
        <dbReference type="ARBA" id="ARBA00007951"/>
    </source>
</evidence>
<dbReference type="Gene3D" id="3.20.20.80">
    <property type="entry name" value="Glycosidases"/>
    <property type="match status" value="1"/>
</dbReference>
<dbReference type="InterPro" id="IPR026876">
    <property type="entry name" value="Fn3_assoc_repeat"/>
</dbReference>
<dbReference type="EC" id="3.2.1.51" evidence="2"/>
<comment type="caution">
    <text evidence="7">The sequence shown here is derived from an EMBL/GenBank/DDBJ whole genome shotgun (WGS) entry which is preliminary data.</text>
</comment>
<dbReference type="PANTHER" id="PTHR10030:SF37">
    <property type="entry name" value="ALPHA-L-FUCOSIDASE-RELATED"/>
    <property type="match status" value="1"/>
</dbReference>
<sequence>MLKPILKFLGLVITVIIVGCQPTVAPPKPHGPLPSAKQLEWHELEFYAFVHFTTNTFTDREWGFGDESPELFNPTELDTRQWARIAKEAGMKGIILTAKHHDGFCLWPSKYTDHSVENSPWKDGKGDVVQELADACREYGLKLGLYLSPWDRNHPEYGREEYVIYFRNQLKELLTNYGDVFEMWFDGANGGDGYYGGANETRKINTLEYYDWQTTYDSIYKWSPKTLVWGIGPSEARWIGNEEGYANSTNWSMLKQEELLKGNVHYTEFMSGHEDGERWVPGEADVSIRPGWFYHATQDNHVRSLGEVVDIYYKSIGRNANLLLNLPVDRRGLVHDNDEARLMEMVEVIKSDFEKELLKDSKVMVDNIRGNSSIYSAENLIDGDKETYWTTDDSLKTASITFKFDEPRAVNRVLLQEYIKLGQRVREFNVEALVNGRWETITNETTIGYKRILRTTRVNAIALRINITDARACPILQTIQAFNAPTFVHGPKILRDKNGMVTIEALNPSEQLYYTLDGSEPTENSIPYTEPFPVNKSGSIKAISRNTKEGINSKPVHIWLGTSKHSWIATTTGKGKTTNLEKSIDDDLSTEIELAVPGQLVIDFNEVLEVDGFTYMPSNSGGKIRTYQLFTSLDGLVWTEQMKGEFSNIKHNPIVQEQLFKAATTARYLKLVAKEEVEGKRKVSIAEIGIIE</sequence>
<evidence type="ECO:0000256" key="2">
    <source>
        <dbReference type="ARBA" id="ARBA00012662"/>
    </source>
</evidence>
<evidence type="ECO:0000313" key="7">
    <source>
        <dbReference type="EMBL" id="MCL6274916.1"/>
    </source>
</evidence>
<dbReference type="InterPro" id="IPR000421">
    <property type="entry name" value="FA58C"/>
</dbReference>
<dbReference type="InterPro" id="IPR017853">
    <property type="entry name" value="GH"/>
</dbReference>
<dbReference type="SUPFAM" id="SSF49785">
    <property type="entry name" value="Galactose-binding domain-like"/>
    <property type="match status" value="2"/>
</dbReference>
<dbReference type="EMBL" id="JAMFMA010000003">
    <property type="protein sequence ID" value="MCL6274916.1"/>
    <property type="molecule type" value="Genomic_DNA"/>
</dbReference>
<dbReference type="InterPro" id="IPR000933">
    <property type="entry name" value="Glyco_hydro_29"/>
</dbReference>
<keyword evidence="4" id="KW-0378">Hydrolase</keyword>
<gene>
    <name evidence="7" type="ORF">M3P19_12920</name>
</gene>
<dbReference type="Proteomes" id="UP001203607">
    <property type="component" value="Unassembled WGS sequence"/>
</dbReference>
<reference evidence="7 8" key="1">
    <citation type="submission" date="2022-05" db="EMBL/GenBank/DDBJ databases">
        <authorList>
            <person name="Park J.-S."/>
        </authorList>
    </citation>
    <scope>NUCLEOTIDE SEQUENCE [LARGE SCALE GENOMIC DNA]</scope>
    <source>
        <strain evidence="7 8">2012CJ35-5</strain>
    </source>
</reference>
<dbReference type="PROSITE" id="PS50022">
    <property type="entry name" value="FA58C_3"/>
    <property type="match status" value="2"/>
</dbReference>
<keyword evidence="5" id="KW-0326">Glycosidase</keyword>
<evidence type="ECO:0000256" key="3">
    <source>
        <dbReference type="ARBA" id="ARBA00022729"/>
    </source>
</evidence>
<proteinExistence type="inferred from homology"/>
<keyword evidence="8" id="KW-1185">Reference proteome</keyword>
<dbReference type="Gene3D" id="2.60.120.260">
    <property type="entry name" value="Galactose-binding domain-like"/>
    <property type="match status" value="2"/>
</dbReference>
<dbReference type="InterPro" id="IPR057739">
    <property type="entry name" value="Glyco_hydro_29_N"/>
</dbReference>
<dbReference type="PROSITE" id="PS51257">
    <property type="entry name" value="PROKAR_LIPOPROTEIN"/>
    <property type="match status" value="1"/>
</dbReference>
<dbReference type="RefSeq" id="WP_249658103.1">
    <property type="nucleotide sequence ID" value="NZ_JAMFMA010000003.1"/>
</dbReference>
<organism evidence="7 8">
    <name type="scientific">Flagellimonas spongiicola</name>
    <dbReference type="NCBI Taxonomy" id="2942208"/>
    <lineage>
        <taxon>Bacteria</taxon>
        <taxon>Pseudomonadati</taxon>
        <taxon>Bacteroidota</taxon>
        <taxon>Flavobacteriia</taxon>
        <taxon>Flavobacteriales</taxon>
        <taxon>Flavobacteriaceae</taxon>
        <taxon>Flagellimonas</taxon>
    </lineage>
</organism>
<feature type="domain" description="F5/8 type C" evidence="6">
    <location>
        <begin position="600"/>
        <end position="690"/>
    </location>
</feature>
<dbReference type="SMART" id="SM00812">
    <property type="entry name" value="Alpha_L_fucos"/>
    <property type="match status" value="1"/>
</dbReference>
<evidence type="ECO:0000313" key="8">
    <source>
        <dbReference type="Proteomes" id="UP001203607"/>
    </source>
</evidence>